<dbReference type="Pfam" id="PF00753">
    <property type="entry name" value="Lactamase_B"/>
    <property type="match status" value="1"/>
</dbReference>
<dbReference type="PANTHER" id="PTHR42951">
    <property type="entry name" value="METALLO-BETA-LACTAMASE DOMAIN-CONTAINING"/>
    <property type="match status" value="1"/>
</dbReference>
<dbReference type="SUPFAM" id="SSF56281">
    <property type="entry name" value="Metallo-hydrolase/oxidoreductase"/>
    <property type="match status" value="1"/>
</dbReference>
<keyword evidence="4" id="KW-1185">Reference proteome</keyword>
<dbReference type="PANTHER" id="PTHR42951:SF17">
    <property type="entry name" value="METALLO-BETA-LACTAMASE DOMAIN-CONTAINING PROTEIN"/>
    <property type="match status" value="1"/>
</dbReference>
<dbReference type="InterPro" id="IPR001279">
    <property type="entry name" value="Metallo-B-lactamas"/>
</dbReference>
<dbReference type="AlphaFoldDB" id="A0A1H7Z048"/>
<name>A0A1H7Z048_9SPHN</name>
<evidence type="ECO:0000313" key="3">
    <source>
        <dbReference type="EMBL" id="SEM51551.1"/>
    </source>
</evidence>
<dbReference type="InterPro" id="IPR050855">
    <property type="entry name" value="NDM-1-like"/>
</dbReference>
<dbReference type="Proteomes" id="UP000199206">
    <property type="component" value="Unassembled WGS sequence"/>
</dbReference>
<feature type="signal peptide" evidence="1">
    <location>
        <begin position="1"/>
        <end position="17"/>
    </location>
</feature>
<evidence type="ECO:0000259" key="2">
    <source>
        <dbReference type="SMART" id="SM00849"/>
    </source>
</evidence>
<organism evidence="3 4">
    <name type="scientific">Sphingomonas gellani</name>
    <dbReference type="NCBI Taxonomy" id="1166340"/>
    <lineage>
        <taxon>Bacteria</taxon>
        <taxon>Pseudomonadati</taxon>
        <taxon>Pseudomonadota</taxon>
        <taxon>Alphaproteobacteria</taxon>
        <taxon>Sphingomonadales</taxon>
        <taxon>Sphingomonadaceae</taxon>
        <taxon>Sphingomonas</taxon>
    </lineage>
</organism>
<dbReference type="InterPro" id="IPR036866">
    <property type="entry name" value="RibonucZ/Hydroxyglut_hydro"/>
</dbReference>
<dbReference type="SMART" id="SM00849">
    <property type="entry name" value="Lactamase_B"/>
    <property type="match status" value="1"/>
</dbReference>
<reference evidence="4" key="1">
    <citation type="submission" date="2016-10" db="EMBL/GenBank/DDBJ databases">
        <authorList>
            <person name="Varghese N."/>
            <person name="Submissions S."/>
        </authorList>
    </citation>
    <scope>NUCLEOTIDE SEQUENCE [LARGE SCALE GENOMIC DNA]</scope>
    <source>
        <strain evidence="4">S6-262</strain>
    </source>
</reference>
<dbReference type="Gene3D" id="3.60.15.10">
    <property type="entry name" value="Ribonuclease Z/Hydroxyacylglutathione hydrolase-like"/>
    <property type="match status" value="1"/>
</dbReference>
<evidence type="ECO:0000313" key="4">
    <source>
        <dbReference type="Proteomes" id="UP000199206"/>
    </source>
</evidence>
<dbReference type="EMBL" id="FOCF01000001">
    <property type="protein sequence ID" value="SEM51551.1"/>
    <property type="molecule type" value="Genomic_DNA"/>
</dbReference>
<sequence length="282" mass="30044">MAAALMALGIVATGTEAADPPAWAQPTPAFHVAGPIWYVGTKGLASYLIKTPSGAVLIDGTLAQNVVAILANLNRVGVRPRQVRQLLLTHAHFDHAAGLAGLERATGAPLAVGARDAEAVRTGTPPGETDYGVIRFPPARVARAMSDGDVVRLGGLTLTAVATPGHTPGCTSWATRIVDQGRAHDVIFLCSLSVAGNRLVGNRRYPGIVNDYRETFRRLGRVHADIVLPAHPELADVLERGRRAAAGGRDAFVDPTLLQRMVSEARVDFEKELVRQQRATRR</sequence>
<proteinExistence type="predicted"/>
<dbReference type="NCBIfam" id="NF033105">
    <property type="entry name" value="bla_subclass_B3"/>
    <property type="match status" value="1"/>
</dbReference>
<keyword evidence="1" id="KW-0732">Signal</keyword>
<feature type="chain" id="PRO_5011576698" evidence="1">
    <location>
        <begin position="18"/>
        <end position="282"/>
    </location>
</feature>
<evidence type="ECO:0000256" key="1">
    <source>
        <dbReference type="SAM" id="SignalP"/>
    </source>
</evidence>
<dbReference type="STRING" id="1166340.SAMN05192583_0476"/>
<gene>
    <name evidence="3" type="ORF">SAMN05192583_0476</name>
</gene>
<protein>
    <submittedName>
        <fullName evidence="3">Metallo-beta-lactamase class B</fullName>
    </submittedName>
</protein>
<feature type="domain" description="Metallo-beta-lactamase" evidence="2">
    <location>
        <begin position="43"/>
        <end position="231"/>
    </location>
</feature>
<accession>A0A1H7Z048</accession>
<dbReference type="NCBIfam" id="NF012229">
    <property type="entry name" value="bla_class_B_core"/>
    <property type="match status" value="1"/>
</dbReference>